<organism evidence="1 2">
    <name type="scientific">Rhododendron molle</name>
    <name type="common">Chinese azalea</name>
    <name type="synonym">Azalea mollis</name>
    <dbReference type="NCBI Taxonomy" id="49168"/>
    <lineage>
        <taxon>Eukaryota</taxon>
        <taxon>Viridiplantae</taxon>
        <taxon>Streptophyta</taxon>
        <taxon>Embryophyta</taxon>
        <taxon>Tracheophyta</taxon>
        <taxon>Spermatophyta</taxon>
        <taxon>Magnoliopsida</taxon>
        <taxon>eudicotyledons</taxon>
        <taxon>Gunneridae</taxon>
        <taxon>Pentapetalae</taxon>
        <taxon>asterids</taxon>
        <taxon>Ericales</taxon>
        <taxon>Ericaceae</taxon>
        <taxon>Ericoideae</taxon>
        <taxon>Rhodoreae</taxon>
        <taxon>Rhododendron</taxon>
    </lineage>
</organism>
<sequence length="67" mass="7657">MIIKIRNHFSCRKPKAEQNDMERDTKNLAAVLGRDAERISAIQKCFGRSGCKGVRTFLQTWINALYG</sequence>
<reference evidence="1" key="1">
    <citation type="submission" date="2022-02" db="EMBL/GenBank/DDBJ databases">
        <title>Plant Genome Project.</title>
        <authorList>
            <person name="Zhang R.-G."/>
        </authorList>
    </citation>
    <scope>NUCLEOTIDE SEQUENCE</scope>
    <source>
        <strain evidence="1">AT1</strain>
    </source>
</reference>
<evidence type="ECO:0000313" key="1">
    <source>
        <dbReference type="EMBL" id="KAI8574671.1"/>
    </source>
</evidence>
<dbReference type="EMBL" id="CM046388">
    <property type="protein sequence ID" value="KAI8574671.1"/>
    <property type="molecule type" value="Genomic_DNA"/>
</dbReference>
<name>A0ACC0QB34_RHOML</name>
<gene>
    <name evidence="1" type="ORF">RHMOL_Rhmol01G0372500</name>
</gene>
<comment type="caution">
    <text evidence="1">The sequence shown here is derived from an EMBL/GenBank/DDBJ whole genome shotgun (WGS) entry which is preliminary data.</text>
</comment>
<evidence type="ECO:0000313" key="2">
    <source>
        <dbReference type="Proteomes" id="UP001062846"/>
    </source>
</evidence>
<proteinExistence type="predicted"/>
<protein>
    <submittedName>
        <fullName evidence="1">Uncharacterized protein</fullName>
    </submittedName>
</protein>
<accession>A0ACC0QB34</accession>
<keyword evidence="2" id="KW-1185">Reference proteome</keyword>
<dbReference type="Proteomes" id="UP001062846">
    <property type="component" value="Chromosome 1"/>
</dbReference>